<dbReference type="EMBL" id="VATY01000001">
    <property type="protein sequence ID" value="TMM58090.1"/>
    <property type="molecule type" value="Genomic_DNA"/>
</dbReference>
<organism evidence="2 3">
    <name type="scientific">Maribacter algarum</name>
    <name type="common">ex Zhang et al. 2020</name>
    <dbReference type="NCBI Taxonomy" id="2578118"/>
    <lineage>
        <taxon>Bacteria</taxon>
        <taxon>Pseudomonadati</taxon>
        <taxon>Bacteroidota</taxon>
        <taxon>Flavobacteriia</taxon>
        <taxon>Flavobacteriales</taxon>
        <taxon>Flavobacteriaceae</taxon>
        <taxon>Maribacter</taxon>
    </lineage>
</organism>
<dbReference type="Proteomes" id="UP000310314">
    <property type="component" value="Unassembled WGS sequence"/>
</dbReference>
<dbReference type="SUPFAM" id="SSF56935">
    <property type="entry name" value="Porins"/>
    <property type="match status" value="1"/>
</dbReference>
<accession>A0A5S3PT34</accession>
<evidence type="ECO:0000313" key="3">
    <source>
        <dbReference type="Proteomes" id="UP000310314"/>
    </source>
</evidence>
<dbReference type="OrthoDB" id="8764943at2"/>
<feature type="domain" description="Outer membrane protein beta-barrel" evidence="1">
    <location>
        <begin position="386"/>
        <end position="785"/>
    </location>
</feature>
<proteinExistence type="predicted"/>
<name>A0A5S3PT34_9FLAO</name>
<protein>
    <submittedName>
        <fullName evidence="2">TonB-dependent receptor</fullName>
    </submittedName>
</protein>
<reference evidence="2 3" key="1">
    <citation type="submission" date="2019-05" db="EMBL/GenBank/DDBJ databases">
        <authorList>
            <person name="Zhang J.-Y."/>
            <person name="Feg X."/>
            <person name="Du Z.-J."/>
        </authorList>
    </citation>
    <scope>NUCLEOTIDE SEQUENCE [LARGE SCALE GENOMIC DNA]</scope>
    <source>
        <strain evidence="2 3">RZ26</strain>
    </source>
</reference>
<gene>
    <name evidence="2" type="ORF">FEE95_01295</name>
</gene>
<sequence length="808" mass="90955">MVCIFDSIKIQTMQNYLNFIGLMLCILLYTSVKGQSVESITGNVVNSKNEVKLGNALIVSFQDSTILKGTSFFEGKFELTNINKQKVLLKLTSLEFQDYYQVIEYHGKADIDLGDIVITEGTTALDEVILLSNIPPIQTKSDGSIQVNVANTVLATSTSVEEILSRSPNVIVEDERISIFGKGEAIIYLNGQRILNEQLSNIQPSEIKSIDIITNPSAKYDAEGEAVINIVTIKNSLEGIKGLLQQNLTVSDFAAPLSNTNISLDYRSKKISIRGNYGMELGTSRFILNTTRTRSGESDFFNSDITTDWNWKQKYFANYGLGMQYNFSQDGYLSIAYNGLTNDLGGTETSNNTIIANADTEDFQSVLNKDDLTSQHSFALNFSKALDTIGSSFYIGGQYSLNDTSIDDIIEEKSTTETRTTNRILKNLVKRNIPILSVQSDYTRAFSKQSQLEIGIKLGQVSNTSSSKFLISHENGEFTFDENLSRDFEYNESIYGAYVNYSKNVQDKFNYAIGLRTEYTAYNLSSDADNNSLQEKNYFNLFPNFSMSTSIDDSKSLFASYSSRIFRPRYQSLNPTIVYQDAFTSIQGNPNIVPEKIHAFELGANLKKLTAKLGYTYTIDPIIGGAVQGENPKSYILQRLNSDKQHNIFASLSVPINTNWWTSTNTITTSYRKLVDTRSSFGFKKTRPQAYLYTNNKFNIAPGFKIQLLAWYLSNRYDGIYFRKNQADITIGIEKEFLNKFLKLQIVANDIFHTNKPDGNYSLGETSILFDRIYNTQNIRFVATYNFGKLKKTTYTGKSSGDEENNRL</sequence>
<dbReference type="AlphaFoldDB" id="A0A5S3PT34"/>
<dbReference type="Pfam" id="PF14905">
    <property type="entry name" value="OMP_b-brl_3"/>
    <property type="match status" value="1"/>
</dbReference>
<evidence type="ECO:0000259" key="1">
    <source>
        <dbReference type="Pfam" id="PF14905"/>
    </source>
</evidence>
<dbReference type="InterPro" id="IPR041700">
    <property type="entry name" value="OMP_b-brl_3"/>
</dbReference>
<keyword evidence="2" id="KW-0675">Receptor</keyword>
<dbReference type="PANTHER" id="PTHR40980">
    <property type="entry name" value="PLUG DOMAIN-CONTAINING PROTEIN"/>
    <property type="match status" value="1"/>
</dbReference>
<comment type="caution">
    <text evidence="2">The sequence shown here is derived from an EMBL/GenBank/DDBJ whole genome shotgun (WGS) entry which is preliminary data.</text>
</comment>
<keyword evidence="3" id="KW-1185">Reference proteome</keyword>
<dbReference type="PANTHER" id="PTHR40980:SF4">
    <property type="entry name" value="TONB-DEPENDENT RECEPTOR-LIKE BETA-BARREL DOMAIN-CONTAINING PROTEIN"/>
    <property type="match status" value="1"/>
</dbReference>
<evidence type="ECO:0000313" key="2">
    <source>
        <dbReference type="EMBL" id="TMM58090.1"/>
    </source>
</evidence>